<evidence type="ECO:0000313" key="6">
    <source>
        <dbReference type="Proteomes" id="UP000230066"/>
    </source>
</evidence>
<keyword evidence="6" id="KW-1185">Reference proteome</keyword>
<sequence length="153" mass="17705">MFTMSHKAEPNPAHVKILSQEFDFIDKDHSGQLTKDEIRACLELFGFSTEEAKNFIQQFDANKDGKINKEEFVNAVHKIKLSQVTEAQLRALFRKADKDNSGKICSKELQSYLKENNNVVSTAQVEAWIKKHDKNGDKKLNYEEFLSFLREHI</sequence>
<gene>
    <name evidence="5" type="ORF">D915_004836</name>
</gene>
<feature type="domain" description="EF-hand" evidence="4">
    <location>
        <begin position="120"/>
        <end position="153"/>
    </location>
</feature>
<evidence type="ECO:0000256" key="2">
    <source>
        <dbReference type="ARBA" id="ARBA00022737"/>
    </source>
</evidence>
<name>A0A4E0RU70_FASHE</name>
<dbReference type="GO" id="GO:0005509">
    <property type="term" value="F:calcium ion binding"/>
    <property type="evidence" value="ECO:0007669"/>
    <property type="project" value="InterPro"/>
</dbReference>
<dbReference type="InterPro" id="IPR018247">
    <property type="entry name" value="EF_Hand_1_Ca_BS"/>
</dbReference>
<dbReference type="PANTHER" id="PTHR34524">
    <property type="entry name" value="CALCYPHOSIN"/>
    <property type="match status" value="1"/>
</dbReference>
<feature type="domain" description="EF-hand" evidence="4">
    <location>
        <begin position="47"/>
        <end position="82"/>
    </location>
</feature>
<organism evidence="5 6">
    <name type="scientific">Fasciola hepatica</name>
    <name type="common">Liver fluke</name>
    <dbReference type="NCBI Taxonomy" id="6192"/>
    <lineage>
        <taxon>Eukaryota</taxon>
        <taxon>Metazoa</taxon>
        <taxon>Spiralia</taxon>
        <taxon>Lophotrochozoa</taxon>
        <taxon>Platyhelminthes</taxon>
        <taxon>Trematoda</taxon>
        <taxon>Digenea</taxon>
        <taxon>Plagiorchiida</taxon>
        <taxon>Echinostomata</taxon>
        <taxon>Echinostomatoidea</taxon>
        <taxon>Fasciolidae</taxon>
        <taxon>Fasciola</taxon>
    </lineage>
</organism>
<dbReference type="PROSITE" id="PS50222">
    <property type="entry name" value="EF_HAND_2"/>
    <property type="match status" value="3"/>
</dbReference>
<dbReference type="AlphaFoldDB" id="A0A4E0RU70"/>
<dbReference type="Proteomes" id="UP000230066">
    <property type="component" value="Unassembled WGS sequence"/>
</dbReference>
<dbReference type="EMBL" id="JXXN02001622">
    <property type="protein sequence ID" value="THD24397.1"/>
    <property type="molecule type" value="Genomic_DNA"/>
</dbReference>
<dbReference type="InterPro" id="IPR002048">
    <property type="entry name" value="EF_hand_dom"/>
</dbReference>
<keyword evidence="3" id="KW-0106">Calcium</keyword>
<dbReference type="InterPro" id="IPR011992">
    <property type="entry name" value="EF-hand-dom_pair"/>
</dbReference>
<dbReference type="Pfam" id="PF13499">
    <property type="entry name" value="EF-hand_7"/>
    <property type="match status" value="2"/>
</dbReference>
<dbReference type="SUPFAM" id="SSF47473">
    <property type="entry name" value="EF-hand"/>
    <property type="match status" value="1"/>
</dbReference>
<protein>
    <submittedName>
        <fullName evidence="5">Calcium-binding protein</fullName>
    </submittedName>
</protein>
<keyword evidence="2" id="KW-0677">Repeat</keyword>
<dbReference type="PROSITE" id="PS00018">
    <property type="entry name" value="EF_HAND_1"/>
    <property type="match status" value="3"/>
</dbReference>
<dbReference type="SMART" id="SM00054">
    <property type="entry name" value="EFh"/>
    <property type="match status" value="4"/>
</dbReference>
<keyword evidence="1" id="KW-0479">Metal-binding</keyword>
<accession>A0A4E0RU70</accession>
<dbReference type="PANTHER" id="PTHR34524:SF6">
    <property type="entry name" value="CALCYPHOSINE LIKE"/>
    <property type="match status" value="1"/>
</dbReference>
<dbReference type="FunFam" id="1.10.238.10:FF:000178">
    <property type="entry name" value="Calmodulin-2 A"/>
    <property type="match status" value="1"/>
</dbReference>
<evidence type="ECO:0000256" key="1">
    <source>
        <dbReference type="ARBA" id="ARBA00022723"/>
    </source>
</evidence>
<proteinExistence type="predicted"/>
<evidence type="ECO:0000313" key="5">
    <source>
        <dbReference type="EMBL" id="THD24397.1"/>
    </source>
</evidence>
<comment type="caution">
    <text evidence="5">The sequence shown here is derived from an EMBL/GenBank/DDBJ whole genome shotgun (WGS) entry which is preliminary data.</text>
</comment>
<dbReference type="Gene3D" id="1.10.238.10">
    <property type="entry name" value="EF-hand"/>
    <property type="match status" value="2"/>
</dbReference>
<dbReference type="GO" id="GO:0043226">
    <property type="term" value="C:organelle"/>
    <property type="evidence" value="ECO:0007669"/>
    <property type="project" value="UniProtKB-ARBA"/>
</dbReference>
<reference evidence="5" key="1">
    <citation type="submission" date="2019-03" db="EMBL/GenBank/DDBJ databases">
        <title>Improved annotation for the trematode Fasciola hepatica.</title>
        <authorList>
            <person name="Choi Y.-J."/>
            <person name="Martin J."/>
            <person name="Mitreva M."/>
        </authorList>
    </citation>
    <scope>NUCLEOTIDE SEQUENCE [LARGE SCALE GENOMIC DNA]</scope>
</reference>
<evidence type="ECO:0000256" key="3">
    <source>
        <dbReference type="ARBA" id="ARBA00022837"/>
    </source>
</evidence>
<evidence type="ECO:0000259" key="4">
    <source>
        <dbReference type="PROSITE" id="PS50222"/>
    </source>
</evidence>
<feature type="domain" description="EF-hand" evidence="4">
    <location>
        <begin position="84"/>
        <end position="119"/>
    </location>
</feature>
<dbReference type="InterPro" id="IPR051581">
    <property type="entry name" value="Ca-bind"/>
</dbReference>